<reference evidence="1 2" key="1">
    <citation type="submission" date="2022-11" db="EMBL/GenBank/DDBJ databases">
        <title>Minimal conservation of predation-associated metabolite biosynthetic gene clusters underscores biosynthetic potential of Myxococcota including descriptions for ten novel species: Archangium lansinium sp. nov., Myxococcus landrumus sp. nov., Nannocystis bai.</title>
        <authorList>
            <person name="Ahearne A."/>
            <person name="Stevens C."/>
            <person name="Dowd S."/>
        </authorList>
    </citation>
    <scope>NUCLEOTIDE SEQUENCE [LARGE SCALE GENOMIC DNA]</scope>
    <source>
        <strain evidence="1 2">BB15-2</strain>
    </source>
</reference>
<dbReference type="EMBL" id="JAQNDL010000003">
    <property type="protein sequence ID" value="MDC0720722.1"/>
    <property type="molecule type" value="Genomic_DNA"/>
</dbReference>
<evidence type="ECO:0000313" key="1">
    <source>
        <dbReference type="EMBL" id="MDC0720722.1"/>
    </source>
</evidence>
<dbReference type="RefSeq" id="WP_272089231.1">
    <property type="nucleotide sequence ID" value="NZ_JAQNDL010000003.1"/>
</dbReference>
<gene>
    <name evidence="1" type="ORF">POL25_27705</name>
</gene>
<keyword evidence="2" id="KW-1185">Reference proteome</keyword>
<organism evidence="1 2">
    <name type="scientific">Nannocystis bainbridge</name>
    <dbReference type="NCBI Taxonomy" id="2995303"/>
    <lineage>
        <taxon>Bacteria</taxon>
        <taxon>Pseudomonadati</taxon>
        <taxon>Myxococcota</taxon>
        <taxon>Polyangia</taxon>
        <taxon>Nannocystales</taxon>
        <taxon>Nannocystaceae</taxon>
        <taxon>Nannocystis</taxon>
    </lineage>
</organism>
<protein>
    <submittedName>
        <fullName evidence="1">Uncharacterized protein</fullName>
    </submittedName>
</protein>
<proteinExistence type="predicted"/>
<sequence length="548" mass="58481">MTTPATHEACARRWCHALPRFAVIDIAFGLGWTFGEAAVAAGELELALAWARAHPVQGRWFSRSAALSRVSQALRDGGRDELARELLAEAFTSVPAGQDDQVVDLLVQHELDDANVSLIALHRVLPSNPDKAHAAELAWYLVRAQLDPEMETAYLEALTSAFPRIDRASEAHCAIAAALWILHARRGDADAAAEARQHVLDTQASDFIGVPSYAGRAVIAAALAAGELAAVAPRFHGPLRRDVVDAFVRGGDPDGALALAYPPRWLPARLARACPDDARAPSWRASAEAAEPEMVEQYGEGLLTAGELREARLEFAAMHASSDRPRAREVVAAITREALDKVAATLDDGRNFVVEVAAGQRELGLVADDKWFTPQGQRRLERALAEWRDAPDMTARFRQARPGRTIFAAAAALGLRGDEAGALALMERAFVGEEGLVSLIQDLQPELVAARLATDQIEAALALARFEPLAAAAVAPIVVELAAMGHLPEALELLGPALDRVCTVRDLHTLMPAVLAVSADRAACAAEMLAALTRADAEVATISALVDG</sequence>
<evidence type="ECO:0000313" key="2">
    <source>
        <dbReference type="Proteomes" id="UP001221686"/>
    </source>
</evidence>
<dbReference type="Proteomes" id="UP001221686">
    <property type="component" value="Unassembled WGS sequence"/>
</dbReference>
<comment type="caution">
    <text evidence="1">The sequence shown here is derived from an EMBL/GenBank/DDBJ whole genome shotgun (WGS) entry which is preliminary data.</text>
</comment>
<name>A0ABT5E7C8_9BACT</name>
<accession>A0ABT5E7C8</accession>